<reference evidence="2" key="1">
    <citation type="journal article" date="2022" name="Mol. Ecol. Resour.">
        <title>The genomes of chicory, endive, great burdock and yacon provide insights into Asteraceae palaeo-polyploidization history and plant inulin production.</title>
        <authorList>
            <person name="Fan W."/>
            <person name="Wang S."/>
            <person name="Wang H."/>
            <person name="Wang A."/>
            <person name="Jiang F."/>
            <person name="Liu H."/>
            <person name="Zhao H."/>
            <person name="Xu D."/>
            <person name="Zhang Y."/>
        </authorList>
    </citation>
    <scope>NUCLEOTIDE SEQUENCE [LARGE SCALE GENOMIC DNA]</scope>
    <source>
        <strain evidence="2">cv. Niubang</strain>
    </source>
</reference>
<accession>A0ACB9DPD7</accession>
<dbReference type="EMBL" id="CM042049">
    <property type="protein sequence ID" value="KAI3748285.1"/>
    <property type="molecule type" value="Genomic_DNA"/>
</dbReference>
<organism evidence="1 2">
    <name type="scientific">Arctium lappa</name>
    <name type="common">Greater burdock</name>
    <name type="synonym">Lappa major</name>
    <dbReference type="NCBI Taxonomy" id="4217"/>
    <lineage>
        <taxon>Eukaryota</taxon>
        <taxon>Viridiplantae</taxon>
        <taxon>Streptophyta</taxon>
        <taxon>Embryophyta</taxon>
        <taxon>Tracheophyta</taxon>
        <taxon>Spermatophyta</taxon>
        <taxon>Magnoliopsida</taxon>
        <taxon>eudicotyledons</taxon>
        <taxon>Gunneridae</taxon>
        <taxon>Pentapetalae</taxon>
        <taxon>asterids</taxon>
        <taxon>campanulids</taxon>
        <taxon>Asterales</taxon>
        <taxon>Asteraceae</taxon>
        <taxon>Carduoideae</taxon>
        <taxon>Cardueae</taxon>
        <taxon>Arctiinae</taxon>
        <taxon>Arctium</taxon>
    </lineage>
</organism>
<gene>
    <name evidence="1" type="ORF">L6452_11264</name>
</gene>
<sequence>MQKDLPAVQLLYNPSLLQSPPGRNPETKREEGFRNNDEPIGGKSGKVNSPWGLQFSYCRFHDSTFMRN</sequence>
<proteinExistence type="predicted"/>
<comment type="caution">
    <text evidence="1">The sequence shown here is derived from an EMBL/GenBank/DDBJ whole genome shotgun (WGS) entry which is preliminary data.</text>
</comment>
<keyword evidence="2" id="KW-1185">Reference proteome</keyword>
<dbReference type="Proteomes" id="UP001055879">
    <property type="component" value="Linkage Group LG03"/>
</dbReference>
<evidence type="ECO:0000313" key="1">
    <source>
        <dbReference type="EMBL" id="KAI3748285.1"/>
    </source>
</evidence>
<evidence type="ECO:0000313" key="2">
    <source>
        <dbReference type="Proteomes" id="UP001055879"/>
    </source>
</evidence>
<name>A0ACB9DPD7_ARCLA</name>
<protein>
    <submittedName>
        <fullName evidence="1">Uncharacterized protein</fullName>
    </submittedName>
</protein>
<reference evidence="1 2" key="2">
    <citation type="journal article" date="2022" name="Mol. Ecol. Resour.">
        <title>The genomes of chicory, endive, great burdock and yacon provide insights into Asteraceae paleo-polyploidization history and plant inulin production.</title>
        <authorList>
            <person name="Fan W."/>
            <person name="Wang S."/>
            <person name="Wang H."/>
            <person name="Wang A."/>
            <person name="Jiang F."/>
            <person name="Liu H."/>
            <person name="Zhao H."/>
            <person name="Xu D."/>
            <person name="Zhang Y."/>
        </authorList>
    </citation>
    <scope>NUCLEOTIDE SEQUENCE [LARGE SCALE GENOMIC DNA]</scope>
    <source>
        <strain evidence="2">cv. Niubang</strain>
    </source>
</reference>